<keyword evidence="3" id="KW-1185">Reference proteome</keyword>
<dbReference type="GO" id="GO:0016758">
    <property type="term" value="F:hexosyltransferase activity"/>
    <property type="evidence" value="ECO:0007669"/>
    <property type="project" value="InterPro"/>
</dbReference>
<dbReference type="SUPFAM" id="SSF53756">
    <property type="entry name" value="UDP-Glycosyltransferase/glycogen phosphorylase"/>
    <property type="match status" value="1"/>
</dbReference>
<dbReference type="Proteomes" id="UP000217785">
    <property type="component" value="Unassembled WGS sequence"/>
</dbReference>
<dbReference type="Gene3D" id="3.40.50.2000">
    <property type="entry name" value="Glycogen Phosphorylase B"/>
    <property type="match status" value="1"/>
</dbReference>
<feature type="domain" description="Glycosyl transferase family 28 C-terminal" evidence="1">
    <location>
        <begin position="232"/>
        <end position="320"/>
    </location>
</feature>
<dbReference type="EMBL" id="BDUF01000112">
    <property type="protein sequence ID" value="GAX91997.1"/>
    <property type="molecule type" value="Genomic_DNA"/>
</dbReference>
<dbReference type="AlphaFoldDB" id="A0A292YLL7"/>
<dbReference type="InterPro" id="IPR007235">
    <property type="entry name" value="Glyco_trans_28_C"/>
</dbReference>
<name>A0A292YLL7_9BACL</name>
<dbReference type="Pfam" id="PF04101">
    <property type="entry name" value="Glyco_tran_28_C"/>
    <property type="match status" value="1"/>
</dbReference>
<accession>A0A292YLL7</accession>
<protein>
    <recommendedName>
        <fullName evidence="1">Glycosyl transferase family 28 C-terminal domain-containing protein</fullName>
    </recommendedName>
</protein>
<evidence type="ECO:0000313" key="3">
    <source>
        <dbReference type="Proteomes" id="UP000217785"/>
    </source>
</evidence>
<proteinExistence type="predicted"/>
<evidence type="ECO:0000313" key="2">
    <source>
        <dbReference type="EMBL" id="GAX91997.1"/>
    </source>
</evidence>
<comment type="caution">
    <text evidence="2">The sequence shown here is derived from an EMBL/GenBank/DDBJ whole genome shotgun (WGS) entry which is preliminary data.</text>
</comment>
<sequence>MIRYVVGRNLGHLTRCVANIKSFRKISDRKIEIHTFGKSPDWLRSNLTNIKIKTTRNKKLQADMDRFLKSDLIVHDWREEVKKIKEARTGTGPIIAGIYHSDISFSDKDTMLTKKFKRQIRYISQRTTDIFFHINLKSPRGIPKLDTYYVPIPLIVRKPTMKPSRVKSLLGIPENEQFILVQMGGGIGKYRYAYMREWYEKVNKLQLPYRIVIANQLNGVDYQFRHGIIRAPLFSNGSDLVNAASLVISKPGMGILTDCISTGTPLLALPADSKEREVKNMMLRDLTGSSLCLASNQLSPEDLAHRVENVLSNASRIERAFQKIPRNGAEIVAKSLKLLSGRSLKDLPDIYSEILKLTPFNVK</sequence>
<organism evidence="2 3">
    <name type="scientific">Effusibacillus lacus</name>
    <dbReference type="NCBI Taxonomy" id="1348429"/>
    <lineage>
        <taxon>Bacteria</taxon>
        <taxon>Bacillati</taxon>
        <taxon>Bacillota</taxon>
        <taxon>Bacilli</taxon>
        <taxon>Bacillales</taxon>
        <taxon>Alicyclobacillaceae</taxon>
        <taxon>Effusibacillus</taxon>
    </lineage>
</organism>
<reference evidence="3" key="1">
    <citation type="submission" date="2017-07" db="EMBL/GenBank/DDBJ databases">
        <title>Draft genome sequence of Effusibacillus lacus strain skLN1.</title>
        <authorList>
            <person name="Watanabe M."/>
            <person name="Kojima H."/>
            <person name="Fukui M."/>
        </authorList>
    </citation>
    <scope>NUCLEOTIDE SEQUENCE [LARGE SCALE GENOMIC DNA]</scope>
    <source>
        <strain evidence="3">skLN1</strain>
    </source>
</reference>
<evidence type="ECO:0000259" key="1">
    <source>
        <dbReference type="Pfam" id="PF04101"/>
    </source>
</evidence>
<gene>
    <name evidence="2" type="ORF">EFBL_3688</name>
</gene>